<sequence length="409" mass="44760">MAKTRRLELVFNPVSGPGGLEAGLEVLELVKRILREEFDEFGVCETKPDLGCYDIVTKLLSDDLERVKGEDATSRKREQWTLVVSGGDGSIHEAVSAMRRFEKKLNSSEQELYVMPRLGVIPRGTGNAVALALGIPTDPTAACALICTSHTRTLDVAHVSFPGQLDDDRSENDPSQDRYCILLAGVGREAIMTREATRELKSKIGVLAYGWGIFKACVDDAEKFEVKLILDNVHDAMKFSSRRKGTVVDIDRLTVTNMKAMGVTISNLAPISSVMSAGIGDIVPDDGLLECVCFAPETRLDGIRAMFSMMMSGLFNVRLLRPEVFGLRAKKVVLNCNPPKQVVLDGELLGKTPMQLECEAKTVEIIAPPKKEVNTPMRKFRNMMRKIQGAVAISVVIAASSTAESVCRV</sequence>
<dbReference type="GO" id="GO:0008929">
    <property type="term" value="F:methylglyoxal synthase activity"/>
    <property type="evidence" value="ECO:0007669"/>
    <property type="project" value="InterPro"/>
</dbReference>
<proteinExistence type="predicted"/>
<protein>
    <recommendedName>
        <fullName evidence="1">DAGKc domain-containing protein</fullName>
    </recommendedName>
</protein>
<name>A0A5J4YR13_PORPP</name>
<evidence type="ECO:0000313" key="3">
    <source>
        <dbReference type="Proteomes" id="UP000324585"/>
    </source>
</evidence>
<organism evidence="2 3">
    <name type="scientific">Porphyridium purpureum</name>
    <name type="common">Red alga</name>
    <name type="synonym">Porphyridium cruentum</name>
    <dbReference type="NCBI Taxonomy" id="35688"/>
    <lineage>
        <taxon>Eukaryota</taxon>
        <taxon>Rhodophyta</taxon>
        <taxon>Bangiophyceae</taxon>
        <taxon>Porphyridiales</taxon>
        <taxon>Porphyridiaceae</taxon>
        <taxon>Porphyridium</taxon>
    </lineage>
</organism>
<dbReference type="Gene3D" id="3.40.50.10330">
    <property type="entry name" value="Probable inorganic polyphosphate/atp-NAD kinase, domain 1"/>
    <property type="match status" value="1"/>
</dbReference>
<evidence type="ECO:0000313" key="2">
    <source>
        <dbReference type="EMBL" id="KAA8493695.1"/>
    </source>
</evidence>
<dbReference type="Proteomes" id="UP000324585">
    <property type="component" value="Unassembled WGS sequence"/>
</dbReference>
<dbReference type="OrthoDB" id="336240at2759"/>
<dbReference type="InterPro" id="IPR045540">
    <property type="entry name" value="YegS/DAGK_C"/>
</dbReference>
<dbReference type="PANTHER" id="PTHR30492">
    <property type="entry name" value="METHYLGLYOXAL SYNTHASE"/>
    <property type="match status" value="1"/>
</dbReference>
<dbReference type="InterPro" id="IPR017438">
    <property type="entry name" value="ATP-NAD_kinase_N"/>
</dbReference>
<dbReference type="EMBL" id="VRMN01000006">
    <property type="protein sequence ID" value="KAA8493695.1"/>
    <property type="molecule type" value="Genomic_DNA"/>
</dbReference>
<dbReference type="InterPro" id="IPR004363">
    <property type="entry name" value="Methylgl_synth"/>
</dbReference>
<dbReference type="PROSITE" id="PS50146">
    <property type="entry name" value="DAGK"/>
    <property type="match status" value="1"/>
</dbReference>
<dbReference type="Gene3D" id="2.60.200.40">
    <property type="match status" value="1"/>
</dbReference>
<reference evidence="3" key="1">
    <citation type="journal article" date="2019" name="Nat. Commun.">
        <title>Expansion of phycobilisome linker gene families in mesophilic red algae.</title>
        <authorList>
            <person name="Lee J."/>
            <person name="Kim D."/>
            <person name="Bhattacharya D."/>
            <person name="Yoon H.S."/>
        </authorList>
    </citation>
    <scope>NUCLEOTIDE SEQUENCE [LARGE SCALE GENOMIC DNA]</scope>
    <source>
        <strain evidence="3">CCMP 1328</strain>
    </source>
</reference>
<dbReference type="GO" id="GO:0019242">
    <property type="term" value="P:methylglyoxal biosynthetic process"/>
    <property type="evidence" value="ECO:0007669"/>
    <property type="project" value="InterPro"/>
</dbReference>
<dbReference type="GO" id="GO:0016301">
    <property type="term" value="F:kinase activity"/>
    <property type="evidence" value="ECO:0007669"/>
    <property type="project" value="InterPro"/>
</dbReference>
<dbReference type="PANTHER" id="PTHR30492:SF0">
    <property type="entry name" value="METHYLGLYOXAL SYNTHASE"/>
    <property type="match status" value="1"/>
</dbReference>
<keyword evidence="3" id="KW-1185">Reference proteome</keyword>
<dbReference type="GO" id="GO:0005829">
    <property type="term" value="C:cytosol"/>
    <property type="evidence" value="ECO:0007669"/>
    <property type="project" value="TreeGrafter"/>
</dbReference>
<feature type="domain" description="DAGKc" evidence="1">
    <location>
        <begin position="2"/>
        <end position="163"/>
    </location>
</feature>
<accession>A0A5J4YR13</accession>
<gene>
    <name evidence="2" type="ORF">FVE85_4832</name>
</gene>
<dbReference type="InterPro" id="IPR016064">
    <property type="entry name" value="NAD/diacylglycerol_kinase_sf"/>
</dbReference>
<dbReference type="AlphaFoldDB" id="A0A5J4YR13"/>
<dbReference type="InterPro" id="IPR001206">
    <property type="entry name" value="Diacylglycerol_kinase_cat_dom"/>
</dbReference>
<dbReference type="SUPFAM" id="SSF111331">
    <property type="entry name" value="NAD kinase/diacylglycerol kinase-like"/>
    <property type="match status" value="1"/>
</dbReference>
<comment type="caution">
    <text evidence="2">The sequence shown here is derived from an EMBL/GenBank/DDBJ whole genome shotgun (WGS) entry which is preliminary data.</text>
</comment>
<evidence type="ECO:0000259" key="1">
    <source>
        <dbReference type="PROSITE" id="PS50146"/>
    </source>
</evidence>
<dbReference type="SMART" id="SM00046">
    <property type="entry name" value="DAGKc"/>
    <property type="match status" value="1"/>
</dbReference>
<dbReference type="Pfam" id="PF19279">
    <property type="entry name" value="YegS_C"/>
    <property type="match status" value="1"/>
</dbReference>
<dbReference type="Pfam" id="PF00781">
    <property type="entry name" value="DAGK_cat"/>
    <property type="match status" value="1"/>
</dbReference>